<evidence type="ECO:0000313" key="2">
    <source>
        <dbReference type="EMBL" id="MEQ5350199.1"/>
    </source>
</evidence>
<feature type="domain" description="KTSC" evidence="1">
    <location>
        <begin position="12"/>
        <end position="68"/>
    </location>
</feature>
<evidence type="ECO:0000313" key="3">
    <source>
        <dbReference type="Proteomes" id="UP001436462"/>
    </source>
</evidence>
<protein>
    <submittedName>
        <fullName evidence="2">KTSC domain-containing protein</fullName>
    </submittedName>
</protein>
<comment type="caution">
    <text evidence="2">The sequence shown here is derived from an EMBL/GenBank/DDBJ whole genome shotgun (WGS) entry which is preliminary data.</text>
</comment>
<dbReference type="RefSeq" id="WP_349420359.1">
    <property type="nucleotide sequence ID" value="NZ_JBEEWF010000045.1"/>
</dbReference>
<sequence>VISLMDKIYIASSKIISVAYDYQTKTLEIDFKYGEQYRYKKVPFSIYQGLMASNSKEKFFYTMIEHKYPYS</sequence>
<name>A0ABV1LEM1_9GAMM</name>
<evidence type="ECO:0000259" key="1">
    <source>
        <dbReference type="Pfam" id="PF13619"/>
    </source>
</evidence>
<dbReference type="InterPro" id="IPR025309">
    <property type="entry name" value="KTSC_dom"/>
</dbReference>
<keyword evidence="3" id="KW-1185">Reference proteome</keyword>
<feature type="non-terminal residue" evidence="2">
    <location>
        <position position="1"/>
    </location>
</feature>
<reference evidence="2 3" key="1">
    <citation type="submission" date="2024-04" db="EMBL/GenBank/DDBJ databases">
        <title>Role of Flies in the Dissemination of Carbapenem-Resistant Enterobacteriaceae (CRE): An Epidemiological and Genomic Study in China.</title>
        <authorList>
            <person name="Kaichao C."/>
            <person name="Zhang R."/>
            <person name="Chen S."/>
        </authorList>
    </citation>
    <scope>NUCLEOTIDE SEQUENCE [LARGE SCALE GENOMIC DNA]</scope>
    <source>
        <strain evidence="3">fly-1011</strain>
    </source>
</reference>
<dbReference type="EMBL" id="JBEEWF010000045">
    <property type="protein sequence ID" value="MEQ5350199.1"/>
    <property type="molecule type" value="Genomic_DNA"/>
</dbReference>
<proteinExistence type="predicted"/>
<accession>A0ABV1LEM1</accession>
<dbReference type="Pfam" id="PF13619">
    <property type="entry name" value="KTSC"/>
    <property type="match status" value="1"/>
</dbReference>
<gene>
    <name evidence="2" type="ORF">ABN253_18735</name>
</gene>
<dbReference type="Proteomes" id="UP001436462">
    <property type="component" value="Unassembled WGS sequence"/>
</dbReference>
<organism evidence="2 3">
    <name type="scientific">Proteus genomosp. 6</name>
    <dbReference type="NCBI Taxonomy" id="1311820"/>
    <lineage>
        <taxon>Bacteria</taxon>
        <taxon>Pseudomonadati</taxon>
        <taxon>Pseudomonadota</taxon>
        <taxon>Gammaproteobacteria</taxon>
        <taxon>Enterobacterales</taxon>
        <taxon>Morganellaceae</taxon>
        <taxon>Proteus</taxon>
    </lineage>
</organism>